<proteinExistence type="predicted"/>
<keyword evidence="2" id="KW-1185">Reference proteome</keyword>
<protein>
    <submittedName>
        <fullName evidence="1">Uncharacterized protein</fullName>
    </submittedName>
</protein>
<evidence type="ECO:0000313" key="1">
    <source>
        <dbReference type="EMBL" id="MFC4859197.1"/>
    </source>
</evidence>
<sequence>MTTDPESDVEVTQWLVPDRVINLIPYSRLTSGDILLLPAKIEDNNVALYLDQDAGFVKSARAEGVSLSMATDKENSRYLSEYSAGEVIAQILLGVTGNLSTDYLKMIAIATRVRILSVLAGLPMSRSNDKIRISLTEIEVTETTRKASGIEIEIPVKYFDQSDDSVVDILGQALGKIEIAPPNRTIED</sequence>
<name>A0ABV9SCY6_9PSEU</name>
<accession>A0ABV9SCY6</accession>
<evidence type="ECO:0000313" key="2">
    <source>
        <dbReference type="Proteomes" id="UP001595859"/>
    </source>
</evidence>
<organism evidence="1 2">
    <name type="scientific">Actinophytocola glycyrrhizae</name>
    <dbReference type="NCBI Taxonomy" id="2044873"/>
    <lineage>
        <taxon>Bacteria</taxon>
        <taxon>Bacillati</taxon>
        <taxon>Actinomycetota</taxon>
        <taxon>Actinomycetes</taxon>
        <taxon>Pseudonocardiales</taxon>
        <taxon>Pseudonocardiaceae</taxon>
    </lineage>
</organism>
<reference evidence="2" key="1">
    <citation type="journal article" date="2019" name="Int. J. Syst. Evol. Microbiol.">
        <title>The Global Catalogue of Microorganisms (GCM) 10K type strain sequencing project: providing services to taxonomists for standard genome sequencing and annotation.</title>
        <authorList>
            <consortium name="The Broad Institute Genomics Platform"/>
            <consortium name="The Broad Institute Genome Sequencing Center for Infectious Disease"/>
            <person name="Wu L."/>
            <person name="Ma J."/>
        </authorList>
    </citation>
    <scope>NUCLEOTIDE SEQUENCE [LARGE SCALE GENOMIC DNA]</scope>
    <source>
        <strain evidence="2">ZS-22-S1</strain>
    </source>
</reference>
<dbReference type="Proteomes" id="UP001595859">
    <property type="component" value="Unassembled WGS sequence"/>
</dbReference>
<dbReference type="RefSeq" id="WP_378062117.1">
    <property type="nucleotide sequence ID" value="NZ_JBHSIS010000027.1"/>
</dbReference>
<comment type="caution">
    <text evidence="1">The sequence shown here is derived from an EMBL/GenBank/DDBJ whole genome shotgun (WGS) entry which is preliminary data.</text>
</comment>
<dbReference type="EMBL" id="JBHSIS010000027">
    <property type="protein sequence ID" value="MFC4859197.1"/>
    <property type="molecule type" value="Genomic_DNA"/>
</dbReference>
<gene>
    <name evidence="1" type="ORF">ACFPCV_37355</name>
</gene>